<evidence type="ECO:0000313" key="3">
    <source>
        <dbReference type="Proteomes" id="UP000198290"/>
    </source>
</evidence>
<accession>A0A3G9GKP8</accession>
<protein>
    <recommendedName>
        <fullName evidence="4">PAAR domain-containing protein</fullName>
    </recommendedName>
</protein>
<evidence type="ECO:0008006" key="4">
    <source>
        <dbReference type="Google" id="ProtNLM"/>
    </source>
</evidence>
<dbReference type="EMBL" id="AP018823">
    <property type="protein sequence ID" value="BBF87189.1"/>
    <property type="molecule type" value="Genomic_DNA"/>
</dbReference>
<dbReference type="KEGG" id="amah:DLM_3603"/>
<evidence type="ECO:0000256" key="1">
    <source>
        <dbReference type="SAM" id="Coils"/>
    </source>
</evidence>
<sequence>MYNFMQEELSQMSENARAEIEKQMQAYAEEQKKPIIAQFFYITDGAKSRDGGTVVAKDRGVFCAGRFIAAVGDKVVYTDGREAEIISGAGRAMSLKNKDGSYSSVAILGSRLSNGDVVISTPHAVMSCVIREGGKIPEGLLVDYFKAD</sequence>
<reference evidence="3" key="3">
    <citation type="journal article" date="2017" name="Plant Physiol. Biochem.">
        <title>Differential oxidative and antioxidative response of duckweed Lemna minor toward plant growth promoting/inhibiting bacteria.</title>
        <authorList>
            <person name="Ishizawa H."/>
            <person name="Kuroda M."/>
            <person name="Morikawa M."/>
            <person name="Ike M."/>
        </authorList>
    </citation>
    <scope>NUCLEOTIDE SEQUENCE [LARGE SCALE GENOMIC DNA]</scope>
    <source>
        <strain evidence="3">H3</strain>
    </source>
</reference>
<dbReference type="Proteomes" id="UP000198290">
    <property type="component" value="Chromosome"/>
</dbReference>
<gene>
    <name evidence="2" type="ORF">DLM_3603</name>
</gene>
<reference evidence="3" key="1">
    <citation type="journal article" date="2017" name="Biotechnol. Biofuels">
        <title>Evaluation of environmental bacterial communities as a factor affecting the growth of duckweed Lemna minor.</title>
        <authorList>
            <person name="Ishizawa H."/>
            <person name="Kuroda M."/>
            <person name="Morikawa M."/>
            <person name="Ike M."/>
        </authorList>
    </citation>
    <scope>NUCLEOTIDE SEQUENCE [LARGE SCALE GENOMIC DNA]</scope>
    <source>
        <strain evidence="3">H3</strain>
    </source>
</reference>
<feature type="coiled-coil region" evidence="1">
    <location>
        <begin position="2"/>
        <end position="33"/>
    </location>
</feature>
<keyword evidence="1" id="KW-0175">Coiled coil</keyword>
<dbReference type="STRING" id="332411.VI06_15580"/>
<proteinExistence type="predicted"/>
<name>A0A3G9GKP8_9NEIS</name>
<reference evidence="2 3" key="2">
    <citation type="journal article" date="2017" name="Genome Announc.">
        <title>Draft genome sequence of Aquitalea magnusonii strain H3, a plant growth-promoting bacterium of duckweed Lemna minor.</title>
        <authorList>
            <person name="Ishizawa H."/>
            <person name="Kuroda M."/>
            <person name="Ike M."/>
        </authorList>
    </citation>
    <scope>NUCLEOTIDE SEQUENCE [LARGE SCALE GENOMIC DNA]</scope>
    <source>
        <strain evidence="2 3">H3</strain>
    </source>
</reference>
<dbReference type="OrthoDB" id="9021596at2"/>
<dbReference type="AlphaFoldDB" id="A0A3G9GKP8"/>
<organism evidence="2 3">
    <name type="scientific">Aquitalea magnusonii</name>
    <dbReference type="NCBI Taxonomy" id="332411"/>
    <lineage>
        <taxon>Bacteria</taxon>
        <taxon>Pseudomonadati</taxon>
        <taxon>Pseudomonadota</taxon>
        <taxon>Betaproteobacteria</taxon>
        <taxon>Neisseriales</taxon>
        <taxon>Chromobacteriaceae</taxon>
        <taxon>Aquitalea</taxon>
    </lineage>
</organism>
<keyword evidence="3" id="KW-1185">Reference proteome</keyword>
<evidence type="ECO:0000313" key="2">
    <source>
        <dbReference type="EMBL" id="BBF87189.1"/>
    </source>
</evidence>
<dbReference type="RefSeq" id="WP_089083644.1">
    <property type="nucleotide sequence ID" value="NZ_AP018823.1"/>
</dbReference>